<sequence length="344" mass="37102">MKAILAAVAAAATIATAAASWAETVTMKYSSWLPDQHHVNQRVMYPWFAEIEKVTEGRVKVEVLPKMVGTALSQFDVVRDGLADVSFIVAGYTPGRFPLAEMAELSFLGNDARIFAPIFNRYYREHMEPLNEFEGVELMTIMSNAPGNVLTLKKPVRSIEDFKGLKLRSTGPYTTALLNAVGAIPILKSSAETFEMLTAGTIDGSLAQRETAKNMNMIDLMGHATLVPGGLFSSALAVIVNPSTWAKISAEDREAINAVSHEALALSMGTSFYIADADSEETMRATPTLKVETASDAFVAELKEVVKPLEADWAERAKAKGLADPLAVLAAFRAEVTAAEQAAK</sequence>
<protein>
    <submittedName>
        <fullName evidence="5">TRAP transporter substrate-binding protein</fullName>
    </submittedName>
</protein>
<comment type="caution">
    <text evidence="5">The sequence shown here is derived from an EMBL/GenBank/DDBJ whole genome shotgun (WGS) entry which is preliminary data.</text>
</comment>
<dbReference type="Gene3D" id="3.40.190.170">
    <property type="entry name" value="Bacterial extracellular solute-binding protein, family 7"/>
    <property type="match status" value="1"/>
</dbReference>
<dbReference type="NCBIfam" id="NF037995">
    <property type="entry name" value="TRAP_S1"/>
    <property type="match status" value="1"/>
</dbReference>
<name>A0ABU1F2U5_9RHOB</name>
<organism evidence="5 6">
    <name type="scientific">Ruixingdingia sedimenti</name>
    <dbReference type="NCBI Taxonomy" id="3073604"/>
    <lineage>
        <taxon>Bacteria</taxon>
        <taxon>Pseudomonadati</taxon>
        <taxon>Pseudomonadota</taxon>
        <taxon>Alphaproteobacteria</taxon>
        <taxon>Rhodobacterales</taxon>
        <taxon>Paracoccaceae</taxon>
        <taxon>Ruixingdingia</taxon>
    </lineage>
</organism>
<reference evidence="5 6" key="1">
    <citation type="submission" date="2023-09" db="EMBL/GenBank/DDBJ databases">
        <title>Xinfangfangia sedmenti sp. nov., isolated the sedment.</title>
        <authorList>
            <person name="Xu L."/>
        </authorList>
    </citation>
    <scope>NUCLEOTIDE SEQUENCE [LARGE SCALE GENOMIC DNA]</scope>
    <source>
        <strain evidence="5 6">LG-4</strain>
    </source>
</reference>
<dbReference type="Proteomes" id="UP001247754">
    <property type="component" value="Unassembled WGS sequence"/>
</dbReference>
<evidence type="ECO:0000256" key="1">
    <source>
        <dbReference type="ARBA" id="ARBA00004418"/>
    </source>
</evidence>
<evidence type="ECO:0000256" key="2">
    <source>
        <dbReference type="ARBA" id="ARBA00022729"/>
    </source>
</evidence>
<dbReference type="PANTHER" id="PTHR33376:SF15">
    <property type="entry name" value="BLL6794 PROTEIN"/>
    <property type="match status" value="1"/>
</dbReference>
<dbReference type="EMBL" id="JAVKPH010000001">
    <property type="protein sequence ID" value="MDR5651187.1"/>
    <property type="molecule type" value="Genomic_DNA"/>
</dbReference>
<evidence type="ECO:0000256" key="3">
    <source>
        <dbReference type="ARBA" id="ARBA00022764"/>
    </source>
</evidence>
<gene>
    <name evidence="5" type="ORF">RGD00_01095</name>
</gene>
<dbReference type="InterPro" id="IPR018389">
    <property type="entry name" value="DctP_fam"/>
</dbReference>
<keyword evidence="6" id="KW-1185">Reference proteome</keyword>
<feature type="chain" id="PRO_5047375259" evidence="4">
    <location>
        <begin position="18"/>
        <end position="344"/>
    </location>
</feature>
<comment type="subcellular location">
    <subcellularLocation>
        <location evidence="1">Periplasm</location>
    </subcellularLocation>
</comment>
<dbReference type="InterPro" id="IPR038404">
    <property type="entry name" value="TRAP_DctP_sf"/>
</dbReference>
<keyword evidence="2 4" id="KW-0732">Signal</keyword>
<evidence type="ECO:0000256" key="4">
    <source>
        <dbReference type="SAM" id="SignalP"/>
    </source>
</evidence>
<evidence type="ECO:0000313" key="6">
    <source>
        <dbReference type="Proteomes" id="UP001247754"/>
    </source>
</evidence>
<dbReference type="CDD" id="cd13665">
    <property type="entry name" value="PBP2_TRAP_Dctp3_4"/>
    <property type="match status" value="1"/>
</dbReference>
<feature type="signal peptide" evidence="4">
    <location>
        <begin position="1"/>
        <end position="17"/>
    </location>
</feature>
<keyword evidence="3" id="KW-0574">Periplasm</keyword>
<dbReference type="PANTHER" id="PTHR33376">
    <property type="match status" value="1"/>
</dbReference>
<dbReference type="Pfam" id="PF03480">
    <property type="entry name" value="DctP"/>
    <property type="match status" value="1"/>
</dbReference>
<evidence type="ECO:0000313" key="5">
    <source>
        <dbReference type="EMBL" id="MDR5651187.1"/>
    </source>
</evidence>
<proteinExistence type="predicted"/>
<dbReference type="RefSeq" id="WP_310455254.1">
    <property type="nucleotide sequence ID" value="NZ_JAVKPH010000001.1"/>
</dbReference>
<accession>A0ABU1F2U5</accession>